<dbReference type="GO" id="GO:1901135">
    <property type="term" value="P:carbohydrate derivative metabolic process"/>
    <property type="evidence" value="ECO:0007669"/>
    <property type="project" value="UniProtKB-ARBA"/>
</dbReference>
<dbReference type="Gene3D" id="3.40.50.2000">
    <property type="entry name" value="Glycogen Phosphorylase B"/>
    <property type="match status" value="2"/>
</dbReference>
<dbReference type="STRING" id="555778.Hneap_2130"/>
<protein>
    <submittedName>
        <fullName evidence="3">Glycosyl transferase group 1</fullName>
    </submittedName>
</protein>
<evidence type="ECO:0000313" key="3">
    <source>
        <dbReference type="EMBL" id="ACX96947.1"/>
    </source>
</evidence>
<dbReference type="PANTHER" id="PTHR12526">
    <property type="entry name" value="GLYCOSYLTRANSFERASE"/>
    <property type="match status" value="1"/>
</dbReference>
<sequence length="387" mass="42749">MTLLPVNPATDRPVERESLVVMQLLPALESGGVERGTIEISAALIAAGHKAIVVSGGGRMVAELEALGAEHITLPIGKKSLSSLRYIAILRRLMQEKQVDIVHLRSRLPAWLGYLAWKKLDPATRPRLVTTVHGPYTPNFYSAVMLKGERIIAVSGMIVAYIRRHYPWVDPAKITRIYRGVDPVAFSPEYQPESAWLTRWQTEFPQTVGKWTINLPGRITRWKGQLDLLQIVARLKAEGIPVHALIVGGAHPRKQQFLQEIEAEISRRNLTQDVTLVGQRSDLKDIMAISDVVLSLSTEPEAFGRVSLEALSLGRPVLGYAHGGVGEQLAAMYPAGAITLGDLDGAVETLKRWYRDGAPEVPAARPFTLKAMQDQTLAIYREISAER</sequence>
<dbReference type="PANTHER" id="PTHR12526:SF638">
    <property type="entry name" value="SPORE COAT PROTEIN SA"/>
    <property type="match status" value="1"/>
</dbReference>
<dbReference type="OrthoDB" id="8523124at2"/>
<proteinExistence type="predicted"/>
<dbReference type="Pfam" id="PF13439">
    <property type="entry name" value="Glyco_transf_4"/>
    <property type="match status" value="1"/>
</dbReference>
<dbReference type="InterPro" id="IPR028098">
    <property type="entry name" value="Glyco_trans_4-like_N"/>
</dbReference>
<evidence type="ECO:0000313" key="4">
    <source>
        <dbReference type="Proteomes" id="UP000009102"/>
    </source>
</evidence>
<dbReference type="HOGENOM" id="CLU_009583_0_3_6"/>
<dbReference type="eggNOG" id="COG0438">
    <property type="taxonomic scope" value="Bacteria"/>
</dbReference>
<keyword evidence="4" id="KW-1185">Reference proteome</keyword>
<dbReference type="InterPro" id="IPR001296">
    <property type="entry name" value="Glyco_trans_1"/>
</dbReference>
<feature type="domain" description="Glycosyl transferase family 1" evidence="1">
    <location>
        <begin position="209"/>
        <end position="355"/>
    </location>
</feature>
<dbReference type="AlphaFoldDB" id="D0KW44"/>
<evidence type="ECO:0000259" key="1">
    <source>
        <dbReference type="Pfam" id="PF00534"/>
    </source>
</evidence>
<dbReference type="Proteomes" id="UP000009102">
    <property type="component" value="Chromosome"/>
</dbReference>
<evidence type="ECO:0000259" key="2">
    <source>
        <dbReference type="Pfam" id="PF13439"/>
    </source>
</evidence>
<name>D0KW44_HALNC</name>
<dbReference type="CAZy" id="GT4">
    <property type="family name" value="Glycosyltransferase Family 4"/>
</dbReference>
<organism evidence="3 4">
    <name type="scientific">Halothiobacillus neapolitanus (strain ATCC 23641 / DSM 15147 / CIP 104769 / NCIMB 8539 / c2)</name>
    <name type="common">Thiobacillus neapolitanus</name>
    <dbReference type="NCBI Taxonomy" id="555778"/>
    <lineage>
        <taxon>Bacteria</taxon>
        <taxon>Pseudomonadati</taxon>
        <taxon>Pseudomonadota</taxon>
        <taxon>Gammaproteobacteria</taxon>
        <taxon>Chromatiales</taxon>
        <taxon>Halothiobacillaceae</taxon>
        <taxon>Halothiobacillus</taxon>
    </lineage>
</organism>
<dbReference type="RefSeq" id="WP_012824979.1">
    <property type="nucleotide sequence ID" value="NC_013422.1"/>
</dbReference>
<reference evidence="3 4" key="1">
    <citation type="submission" date="2009-10" db="EMBL/GenBank/DDBJ databases">
        <title>Complete sequence of Halothiobacillus neapolitanus c2.</title>
        <authorList>
            <consortium name="US DOE Joint Genome Institute"/>
            <person name="Lucas S."/>
            <person name="Copeland A."/>
            <person name="Lapidus A."/>
            <person name="Glavina del Rio T."/>
            <person name="Tice H."/>
            <person name="Bruce D."/>
            <person name="Goodwin L."/>
            <person name="Pitluck S."/>
            <person name="Davenport K."/>
            <person name="Brettin T."/>
            <person name="Detter J.C."/>
            <person name="Han C."/>
            <person name="Tapia R."/>
            <person name="Larimer F."/>
            <person name="Land M."/>
            <person name="Hauser L."/>
            <person name="Kyrpides N."/>
            <person name="Mikhailova N."/>
            <person name="Kerfeld C."/>
            <person name="Cannon G."/>
            <person name="Heinhort S."/>
        </authorList>
    </citation>
    <scope>NUCLEOTIDE SEQUENCE [LARGE SCALE GENOMIC DNA]</scope>
    <source>
        <strain evidence="4">ATCC 23641 / c2</strain>
    </source>
</reference>
<dbReference type="EMBL" id="CP001801">
    <property type="protein sequence ID" value="ACX96947.1"/>
    <property type="molecule type" value="Genomic_DNA"/>
</dbReference>
<feature type="domain" description="Glycosyltransferase subfamily 4-like N-terminal" evidence="2">
    <location>
        <begin position="31"/>
        <end position="183"/>
    </location>
</feature>
<dbReference type="Pfam" id="PF00534">
    <property type="entry name" value="Glycos_transf_1"/>
    <property type="match status" value="1"/>
</dbReference>
<dbReference type="CDD" id="cd03819">
    <property type="entry name" value="GT4_WavL-like"/>
    <property type="match status" value="1"/>
</dbReference>
<dbReference type="GO" id="GO:0016757">
    <property type="term" value="F:glycosyltransferase activity"/>
    <property type="evidence" value="ECO:0007669"/>
    <property type="project" value="InterPro"/>
</dbReference>
<gene>
    <name evidence="3" type="ordered locus">Hneap_2130</name>
</gene>
<dbReference type="KEGG" id="hna:Hneap_2130"/>
<keyword evidence="3" id="KW-0808">Transferase</keyword>
<accession>D0KW44</accession>
<dbReference type="SUPFAM" id="SSF53756">
    <property type="entry name" value="UDP-Glycosyltransferase/glycogen phosphorylase"/>
    <property type="match status" value="1"/>
</dbReference>